<protein>
    <submittedName>
        <fullName evidence="15">Reverse transcriptase</fullName>
    </submittedName>
</protein>
<reference evidence="15 16" key="1">
    <citation type="journal article" date="2016" name="Genome Biol. Evol.">
        <title>Divergent and convergent evolution of fungal pathogenicity.</title>
        <authorList>
            <person name="Shang Y."/>
            <person name="Xiao G."/>
            <person name="Zheng P."/>
            <person name="Cen K."/>
            <person name="Zhan S."/>
            <person name="Wang C."/>
        </authorList>
    </citation>
    <scope>NUCLEOTIDE SEQUENCE [LARGE SCALE GENOMIC DNA]</scope>
    <source>
        <strain evidence="15 16">ARSEF 7405</strain>
    </source>
</reference>
<proteinExistence type="predicted"/>
<feature type="domain" description="CCHC-type" evidence="12">
    <location>
        <begin position="106"/>
        <end position="121"/>
    </location>
</feature>
<keyword evidence="16" id="KW-1185">Reference proteome</keyword>
<dbReference type="EMBL" id="AZGZ01000014">
    <property type="protein sequence ID" value="KZZ91209.1"/>
    <property type="molecule type" value="Genomic_DNA"/>
</dbReference>
<dbReference type="InterPro" id="IPR041577">
    <property type="entry name" value="RT_RNaseH_2"/>
</dbReference>
<evidence type="ECO:0000256" key="6">
    <source>
        <dbReference type="ARBA" id="ARBA00022801"/>
    </source>
</evidence>
<accession>A0A167YDP2</accession>
<dbReference type="PROSITE" id="PS50158">
    <property type="entry name" value="ZF_CCHC"/>
    <property type="match status" value="1"/>
</dbReference>
<feature type="region of interest" description="Disordered" evidence="11">
    <location>
        <begin position="114"/>
        <end position="148"/>
    </location>
</feature>
<keyword evidence="2" id="KW-0808">Transferase</keyword>
<keyword evidence="1" id="KW-0645">Protease</keyword>
<evidence type="ECO:0000256" key="5">
    <source>
        <dbReference type="ARBA" id="ARBA00022759"/>
    </source>
</evidence>
<dbReference type="FunFam" id="3.10.10.10:FF:000007">
    <property type="entry name" value="Retrovirus-related Pol polyprotein from transposon 17.6-like Protein"/>
    <property type="match status" value="1"/>
</dbReference>
<dbReference type="GO" id="GO:0008270">
    <property type="term" value="F:zinc ion binding"/>
    <property type="evidence" value="ECO:0007669"/>
    <property type="project" value="UniProtKB-KW"/>
</dbReference>
<evidence type="ECO:0000256" key="4">
    <source>
        <dbReference type="ARBA" id="ARBA00022722"/>
    </source>
</evidence>
<dbReference type="Pfam" id="PF17919">
    <property type="entry name" value="RT_RNaseH_2"/>
    <property type="match status" value="1"/>
</dbReference>
<evidence type="ECO:0000313" key="16">
    <source>
        <dbReference type="Proteomes" id="UP000242877"/>
    </source>
</evidence>
<feature type="domain" description="Reverse transcriptase" evidence="13">
    <location>
        <begin position="212"/>
        <end position="391"/>
    </location>
</feature>
<dbReference type="GO" id="GO:0015074">
    <property type="term" value="P:DNA integration"/>
    <property type="evidence" value="ECO:0007669"/>
    <property type="project" value="InterPro"/>
</dbReference>
<evidence type="ECO:0000259" key="14">
    <source>
        <dbReference type="PROSITE" id="PS50994"/>
    </source>
</evidence>
<dbReference type="VEuPathDB" id="FungiDB:AAP_03379"/>
<name>A0A167YDP2_9EURO</name>
<dbReference type="GO" id="GO:0003964">
    <property type="term" value="F:RNA-directed DNA polymerase activity"/>
    <property type="evidence" value="ECO:0007669"/>
    <property type="project" value="UniProtKB-KW"/>
</dbReference>
<dbReference type="Gene3D" id="2.30.30.850">
    <property type="match status" value="1"/>
</dbReference>
<dbReference type="InterPro" id="IPR001584">
    <property type="entry name" value="Integrase_cat-core"/>
</dbReference>
<keyword evidence="8 15" id="KW-0695">RNA-directed DNA polymerase</keyword>
<dbReference type="GO" id="GO:0006508">
    <property type="term" value="P:proteolysis"/>
    <property type="evidence" value="ECO:0007669"/>
    <property type="project" value="UniProtKB-KW"/>
</dbReference>
<dbReference type="GO" id="GO:0005634">
    <property type="term" value="C:nucleus"/>
    <property type="evidence" value="ECO:0007669"/>
    <property type="project" value="UniProtKB-ARBA"/>
</dbReference>
<keyword evidence="10" id="KW-0863">Zinc-finger</keyword>
<evidence type="ECO:0000256" key="3">
    <source>
        <dbReference type="ARBA" id="ARBA00022695"/>
    </source>
</evidence>
<evidence type="ECO:0000256" key="10">
    <source>
        <dbReference type="PROSITE-ProRule" id="PRU00047"/>
    </source>
</evidence>
<evidence type="ECO:0000256" key="11">
    <source>
        <dbReference type="SAM" id="MobiDB-lite"/>
    </source>
</evidence>
<dbReference type="InterPro" id="IPR043128">
    <property type="entry name" value="Rev_trsase/Diguanyl_cyclase"/>
</dbReference>
<keyword evidence="5" id="KW-0255">Endonuclease</keyword>
<evidence type="ECO:0000256" key="8">
    <source>
        <dbReference type="ARBA" id="ARBA00022918"/>
    </source>
</evidence>
<keyword evidence="7" id="KW-0694">RNA-binding</keyword>
<evidence type="ECO:0000259" key="12">
    <source>
        <dbReference type="PROSITE" id="PS50158"/>
    </source>
</evidence>
<dbReference type="SUPFAM" id="SSF56672">
    <property type="entry name" value="DNA/RNA polymerases"/>
    <property type="match status" value="1"/>
</dbReference>
<dbReference type="InterPro" id="IPR043502">
    <property type="entry name" value="DNA/RNA_pol_sf"/>
</dbReference>
<dbReference type="Proteomes" id="UP000242877">
    <property type="component" value="Unassembled WGS sequence"/>
</dbReference>
<dbReference type="CDD" id="cd01647">
    <property type="entry name" value="RT_LTR"/>
    <property type="match status" value="1"/>
</dbReference>
<feature type="region of interest" description="Disordered" evidence="11">
    <location>
        <begin position="841"/>
        <end position="902"/>
    </location>
</feature>
<dbReference type="Gene3D" id="3.30.420.10">
    <property type="entry name" value="Ribonuclease H-like superfamily/Ribonuclease H"/>
    <property type="match status" value="1"/>
</dbReference>
<dbReference type="Gene3D" id="3.10.10.10">
    <property type="entry name" value="HIV Type 1 Reverse Transcriptase, subunit A, domain 1"/>
    <property type="match status" value="1"/>
</dbReference>
<dbReference type="FunFam" id="3.30.70.270:FF:000020">
    <property type="entry name" value="Transposon Tf2-6 polyprotein-like Protein"/>
    <property type="match status" value="1"/>
</dbReference>
<dbReference type="GO" id="GO:0004519">
    <property type="term" value="F:endonuclease activity"/>
    <property type="evidence" value="ECO:0007669"/>
    <property type="project" value="UniProtKB-KW"/>
</dbReference>
<keyword evidence="6" id="KW-0378">Hydrolase</keyword>
<dbReference type="PANTHER" id="PTHR37984:SF5">
    <property type="entry name" value="PROTEIN NYNRIN-LIKE"/>
    <property type="match status" value="1"/>
</dbReference>
<dbReference type="InterPro" id="IPR001878">
    <property type="entry name" value="Znf_CCHC"/>
</dbReference>
<dbReference type="GO" id="GO:0008233">
    <property type="term" value="F:peptidase activity"/>
    <property type="evidence" value="ECO:0007669"/>
    <property type="project" value="UniProtKB-KW"/>
</dbReference>
<comment type="caution">
    <text evidence="15">The sequence shown here is derived from an EMBL/GenBank/DDBJ whole genome shotgun (WGS) entry which is preliminary data.</text>
</comment>
<evidence type="ECO:0000256" key="9">
    <source>
        <dbReference type="ARBA" id="ARBA00023268"/>
    </source>
</evidence>
<evidence type="ECO:0000256" key="7">
    <source>
        <dbReference type="ARBA" id="ARBA00022884"/>
    </source>
</evidence>
<dbReference type="SUPFAM" id="SSF53098">
    <property type="entry name" value="Ribonuclease H-like"/>
    <property type="match status" value="1"/>
</dbReference>
<keyword evidence="10" id="KW-0862">Zinc</keyword>
<keyword evidence="3" id="KW-0548">Nucleotidyltransferase</keyword>
<dbReference type="Pfam" id="PF00078">
    <property type="entry name" value="RVT_1"/>
    <property type="match status" value="1"/>
</dbReference>
<dbReference type="OrthoDB" id="2445014at2759"/>
<dbReference type="PANTHER" id="PTHR37984">
    <property type="entry name" value="PROTEIN CBG26694"/>
    <property type="match status" value="1"/>
</dbReference>
<keyword evidence="4" id="KW-0540">Nuclease</keyword>
<evidence type="ECO:0000256" key="1">
    <source>
        <dbReference type="ARBA" id="ARBA00022670"/>
    </source>
</evidence>
<dbReference type="AlphaFoldDB" id="A0A167YDP2"/>
<evidence type="ECO:0000256" key="2">
    <source>
        <dbReference type="ARBA" id="ARBA00022679"/>
    </source>
</evidence>
<evidence type="ECO:0000313" key="15">
    <source>
        <dbReference type="EMBL" id="KZZ91209.1"/>
    </source>
</evidence>
<keyword evidence="10" id="KW-0479">Metal-binding</keyword>
<dbReference type="GO" id="GO:0003723">
    <property type="term" value="F:RNA binding"/>
    <property type="evidence" value="ECO:0007669"/>
    <property type="project" value="UniProtKB-KW"/>
</dbReference>
<dbReference type="Gene3D" id="3.30.70.270">
    <property type="match status" value="2"/>
</dbReference>
<dbReference type="InterPro" id="IPR036397">
    <property type="entry name" value="RNaseH_sf"/>
</dbReference>
<sequence length="902" mass="102058">MSLAEESRLRHFIINLREDLFLQWDGQRDKPTHTTEVIDELIRLEGVLATRKAINAKRFKPRSYPSQSSRTNPRLNAVASPAAAGTLPPKRDSPHWSEWCKNNKACFRCGSKAHRKMECPQQTQSRNHRRPTNKGNSTAGPSSSSSKLNLIKGSVLNKYKDVFREELKPGLPPERQIAHAIDTGDTKPINVNAYPLSVTHMDELKRQLHILLEAGLIRPSASPWGFPVLFVKKANGTWRMCVDFRMLNKDTVKNTYPLPRIDALFDYIGQAKYLSKFDLLSGFWQVRMAEDSISKTAFNTQWGKFEFLAMPFGLTNAPATFQAMMNQVLEGYNGTFCVVYLDDVLIFSNTLDEHIDHIDKVLSRLKDNELAVKPSKCAIAAEELDFCGYVVGKGELRPMPMKLDAIREWPRPVNVYQIRQLLGLAEYYRRCIKDLSKIVAPLSEMIKTTDEALRKKRYRPIQWNASCEQAFLELKETLTTDPVVRQPRRHEPYVIETDASEWALGCVLLQKDPKDGLLHPVAYDGRLPKTPNGNCWIITAIDYATGWPLAKALPDATAETTANFIYNEIYLPYGAPKEILTDNGTNLLSKAVKHLVDQLHTVHHVTTPAHPRTNGKVENLNGTLGSILTKLLLGKPTRLWDEYLGQALFAARVRTHAVAKRSPFYLLYGIQPHLLGDDDNPDSNSDIMGSAFDRLSQVRHARSHANELLLNHALRSRRILDTKTKLTSFQPGDWVLVRHETKEKFEPQWFGPFKVLTAHPLGTYALQEPQGRVMKNLVNGARLVKANVDNPEQLWSSSQFSRALRRRGMTLRDPQDLHIILESVEADVLSYATMSTTSHKEWEQKWGKLTPPRGEFPPARGSTLQPNPILVPPTQPVHFPNPSNPTHNDDDDATIIASDTED</sequence>
<dbReference type="PROSITE" id="PS50878">
    <property type="entry name" value="RT_POL"/>
    <property type="match status" value="1"/>
</dbReference>
<feature type="compositionally biased region" description="Polar residues" evidence="11">
    <location>
        <begin position="64"/>
        <end position="74"/>
    </location>
</feature>
<gene>
    <name evidence="15" type="ORF">AAP_03379</name>
</gene>
<dbReference type="InterPro" id="IPR000477">
    <property type="entry name" value="RT_dom"/>
</dbReference>
<dbReference type="InterPro" id="IPR050951">
    <property type="entry name" value="Retrovirus_Pol_polyprotein"/>
</dbReference>
<feature type="region of interest" description="Disordered" evidence="11">
    <location>
        <begin position="59"/>
        <end position="95"/>
    </location>
</feature>
<feature type="compositionally biased region" description="Acidic residues" evidence="11">
    <location>
        <begin position="889"/>
        <end position="902"/>
    </location>
</feature>
<dbReference type="PROSITE" id="PS50994">
    <property type="entry name" value="INTEGRASE"/>
    <property type="match status" value="1"/>
</dbReference>
<evidence type="ECO:0000259" key="13">
    <source>
        <dbReference type="PROSITE" id="PS50878"/>
    </source>
</evidence>
<organism evidence="15 16">
    <name type="scientific">Ascosphaera apis ARSEF 7405</name>
    <dbReference type="NCBI Taxonomy" id="392613"/>
    <lineage>
        <taxon>Eukaryota</taxon>
        <taxon>Fungi</taxon>
        <taxon>Dikarya</taxon>
        <taxon>Ascomycota</taxon>
        <taxon>Pezizomycotina</taxon>
        <taxon>Eurotiomycetes</taxon>
        <taxon>Eurotiomycetidae</taxon>
        <taxon>Onygenales</taxon>
        <taxon>Ascosphaeraceae</taxon>
        <taxon>Ascosphaera</taxon>
    </lineage>
</organism>
<keyword evidence="9" id="KW-0511">Multifunctional enzyme</keyword>
<dbReference type="InterPro" id="IPR012337">
    <property type="entry name" value="RNaseH-like_sf"/>
</dbReference>
<feature type="domain" description="Integrase catalytic" evidence="14">
    <location>
        <begin position="509"/>
        <end position="671"/>
    </location>
</feature>